<accession>A0AA39YDB0</accession>
<dbReference type="Proteomes" id="UP001175001">
    <property type="component" value="Unassembled WGS sequence"/>
</dbReference>
<dbReference type="PROSITE" id="PS51340">
    <property type="entry name" value="MOSC"/>
    <property type="match status" value="1"/>
</dbReference>
<dbReference type="SUPFAM" id="SSF50800">
    <property type="entry name" value="PK beta-barrel domain-like"/>
    <property type="match status" value="1"/>
</dbReference>
<evidence type="ECO:0000256" key="1">
    <source>
        <dbReference type="SAM" id="MobiDB-lite"/>
    </source>
</evidence>
<keyword evidence="5" id="KW-1185">Reference proteome</keyword>
<feature type="compositionally biased region" description="Basic and acidic residues" evidence="1">
    <location>
        <begin position="67"/>
        <end position="80"/>
    </location>
</feature>
<evidence type="ECO:0000256" key="2">
    <source>
        <dbReference type="SAM" id="Phobius"/>
    </source>
</evidence>
<dbReference type="GO" id="GO:0003824">
    <property type="term" value="F:catalytic activity"/>
    <property type="evidence" value="ECO:0007669"/>
    <property type="project" value="InterPro"/>
</dbReference>
<dbReference type="Pfam" id="PF03476">
    <property type="entry name" value="MOSC_N"/>
    <property type="match status" value="1"/>
</dbReference>
<name>A0AA39YDB0_9PEZI</name>
<sequence length="454" mass="51544">MAETAPKTGGILALVVVENWHTILSFLLVTIATIVIAAITLDVRRQGQEQEPPAGCRQLGLPPGKSNLRDQYDPKYAKGSDKEKSSWKVKALSIYPVKSCFPVELDSGDVIPTGMKYDRQFTFAQLISSVAKDGSWEINHQWSFVTQRQSPHLTKVTTELWVPDPSSPTYSPSGEWVKNEGCIVISFPYTEDKLWISDRLERLGAFIRKNIFMQTHLDYDGPRICFRIPFNPTPERIKEKAYPREPMKIWDECPEALNMGVEIPEEILSKLKYALGISNQLTLFRVDPLRFREVYRCAPRKGQEVEYQPVVGMADAYPLHIINLASVHDVASRLPKPTRLDAIRFRANIYVTGPLTYAEDHWRVVRIGSRRYHVSCRTARCTMINVNPATAERERNEPYKSMSEYRKIDPGAATWPCLGMQMVPMSGDEGEIRVGDEIVVEEVGEHCYIPQGPS</sequence>
<gene>
    <name evidence="4" type="primary">Marc1</name>
    <name evidence="4" type="ORF">DIS24_g6684</name>
</gene>
<keyword evidence="2" id="KW-1133">Transmembrane helix</keyword>
<reference evidence="4" key="1">
    <citation type="submission" date="2023-06" db="EMBL/GenBank/DDBJ databases">
        <title>Multi-omics analyses reveal the molecular pathogenesis toolkit of Lasiodiplodia hormozganensis, a cross-kingdom pathogen.</title>
        <authorList>
            <person name="Felix C."/>
            <person name="Meneses R."/>
            <person name="Goncalves M.F.M."/>
            <person name="Tilleman L."/>
            <person name="Duarte A.S."/>
            <person name="Jorrin-Novo J.V."/>
            <person name="Van De Peer Y."/>
            <person name="Deforce D."/>
            <person name="Van Nieuwerburgh F."/>
            <person name="Esteves A.C."/>
            <person name="Alves A."/>
        </authorList>
    </citation>
    <scope>NUCLEOTIDE SEQUENCE</scope>
    <source>
        <strain evidence="4">CBS 339.90</strain>
    </source>
</reference>
<dbReference type="AlphaFoldDB" id="A0AA39YDB0"/>
<dbReference type="PANTHER" id="PTHR14237:SF23">
    <property type="entry name" value="MOSC DOMAIN PROTEIN (AFU_ORTHOLOGUE AFUA_7G05900)"/>
    <property type="match status" value="1"/>
</dbReference>
<feature type="domain" description="MOSC" evidence="3">
    <location>
        <begin position="281"/>
        <end position="441"/>
    </location>
</feature>
<dbReference type="InterPro" id="IPR011037">
    <property type="entry name" value="Pyrv_Knase-like_insert_dom_sf"/>
</dbReference>
<dbReference type="GO" id="GO:0030170">
    <property type="term" value="F:pyridoxal phosphate binding"/>
    <property type="evidence" value="ECO:0007669"/>
    <property type="project" value="InterPro"/>
</dbReference>
<dbReference type="PANTHER" id="PTHR14237">
    <property type="entry name" value="MOLYBDOPTERIN COFACTOR SULFURASE MOSC"/>
    <property type="match status" value="1"/>
</dbReference>
<dbReference type="InterPro" id="IPR005302">
    <property type="entry name" value="MoCF_Sase_C"/>
</dbReference>
<dbReference type="Pfam" id="PF03473">
    <property type="entry name" value="MOSC"/>
    <property type="match status" value="1"/>
</dbReference>
<proteinExistence type="predicted"/>
<feature type="region of interest" description="Disordered" evidence="1">
    <location>
        <begin position="50"/>
        <end position="80"/>
    </location>
</feature>
<keyword evidence="2" id="KW-0812">Transmembrane</keyword>
<organism evidence="4 5">
    <name type="scientific">Lasiodiplodia hormozganensis</name>
    <dbReference type="NCBI Taxonomy" id="869390"/>
    <lineage>
        <taxon>Eukaryota</taxon>
        <taxon>Fungi</taxon>
        <taxon>Dikarya</taxon>
        <taxon>Ascomycota</taxon>
        <taxon>Pezizomycotina</taxon>
        <taxon>Dothideomycetes</taxon>
        <taxon>Dothideomycetes incertae sedis</taxon>
        <taxon>Botryosphaeriales</taxon>
        <taxon>Botryosphaeriaceae</taxon>
        <taxon>Lasiodiplodia</taxon>
    </lineage>
</organism>
<evidence type="ECO:0000259" key="3">
    <source>
        <dbReference type="PROSITE" id="PS51340"/>
    </source>
</evidence>
<keyword evidence="2" id="KW-0472">Membrane</keyword>
<feature type="transmembrane region" description="Helical" evidence="2">
    <location>
        <begin position="20"/>
        <end position="41"/>
    </location>
</feature>
<comment type="caution">
    <text evidence="4">The sequence shown here is derived from an EMBL/GenBank/DDBJ whole genome shotgun (WGS) entry which is preliminary data.</text>
</comment>
<dbReference type="EMBL" id="JAUJDW010000034">
    <property type="protein sequence ID" value="KAK0650563.1"/>
    <property type="molecule type" value="Genomic_DNA"/>
</dbReference>
<dbReference type="GO" id="GO:0030151">
    <property type="term" value="F:molybdenum ion binding"/>
    <property type="evidence" value="ECO:0007669"/>
    <property type="project" value="InterPro"/>
</dbReference>
<protein>
    <submittedName>
        <fullName evidence="4">Mitochondrial amidoxime-reducing component 1</fullName>
    </submittedName>
</protein>
<dbReference type="InterPro" id="IPR005303">
    <property type="entry name" value="MOCOS_middle"/>
</dbReference>
<evidence type="ECO:0000313" key="4">
    <source>
        <dbReference type="EMBL" id="KAK0650563.1"/>
    </source>
</evidence>
<evidence type="ECO:0000313" key="5">
    <source>
        <dbReference type="Proteomes" id="UP001175001"/>
    </source>
</evidence>